<dbReference type="VEuPathDB" id="VectorBase:LOC119178495"/>
<evidence type="ECO:0000256" key="6">
    <source>
        <dbReference type="SAM" id="MobiDB-lite"/>
    </source>
</evidence>
<evidence type="ECO:0000256" key="4">
    <source>
        <dbReference type="ARBA" id="ARBA00023054"/>
    </source>
</evidence>
<dbReference type="GO" id="GO:0007165">
    <property type="term" value="P:signal transduction"/>
    <property type="evidence" value="ECO:0007669"/>
    <property type="project" value="InterPro"/>
</dbReference>
<feature type="compositionally biased region" description="Low complexity" evidence="6">
    <location>
        <begin position="339"/>
        <end position="360"/>
    </location>
</feature>
<accession>A0A9J6D5L4</accession>
<dbReference type="InterPro" id="IPR028745">
    <property type="entry name" value="AKAP9/Pericentrin"/>
</dbReference>
<evidence type="ECO:0000256" key="3">
    <source>
        <dbReference type="ARBA" id="ARBA00022553"/>
    </source>
</evidence>
<feature type="region of interest" description="Disordered" evidence="6">
    <location>
        <begin position="276"/>
        <end position="306"/>
    </location>
</feature>
<evidence type="ECO:0000256" key="1">
    <source>
        <dbReference type="ARBA" id="ARBA00004300"/>
    </source>
</evidence>
<comment type="caution">
    <text evidence="8">The sequence shown here is derived from an EMBL/GenBank/DDBJ whole genome shotgun (WGS) entry which is preliminary data.</text>
</comment>
<evidence type="ECO:0000313" key="8">
    <source>
        <dbReference type="EMBL" id="KAH8009470.1"/>
    </source>
</evidence>
<dbReference type="GO" id="GO:0005737">
    <property type="term" value="C:cytoplasm"/>
    <property type="evidence" value="ECO:0007669"/>
    <property type="project" value="UniProtKB-ARBA"/>
</dbReference>
<dbReference type="AlphaFoldDB" id="A0A9J6D5L4"/>
<dbReference type="PANTHER" id="PTHR44981:SF2">
    <property type="entry name" value="PERICENTRIN-LIKE PROTEIN, ISOFORM F"/>
    <property type="match status" value="1"/>
</dbReference>
<evidence type="ECO:0000256" key="5">
    <source>
        <dbReference type="ARBA" id="ARBA00023212"/>
    </source>
</evidence>
<dbReference type="EMBL" id="JABSTU010000011">
    <property type="protein sequence ID" value="KAH8009470.1"/>
    <property type="molecule type" value="Genomic_DNA"/>
</dbReference>
<dbReference type="Proteomes" id="UP000821866">
    <property type="component" value="Chromosome 9"/>
</dbReference>
<dbReference type="PANTHER" id="PTHR44981">
    <property type="entry name" value="PERICENTRIN-LIKE PROTEIN, ISOFORM F"/>
    <property type="match status" value="1"/>
</dbReference>
<evidence type="ECO:0000259" key="7">
    <source>
        <dbReference type="Pfam" id="PF10495"/>
    </source>
</evidence>
<organism evidence="8 9">
    <name type="scientific">Rhipicephalus microplus</name>
    <name type="common">Cattle tick</name>
    <name type="synonym">Boophilus microplus</name>
    <dbReference type="NCBI Taxonomy" id="6941"/>
    <lineage>
        <taxon>Eukaryota</taxon>
        <taxon>Metazoa</taxon>
        <taxon>Ecdysozoa</taxon>
        <taxon>Arthropoda</taxon>
        <taxon>Chelicerata</taxon>
        <taxon>Arachnida</taxon>
        <taxon>Acari</taxon>
        <taxon>Parasitiformes</taxon>
        <taxon>Ixodida</taxon>
        <taxon>Ixodoidea</taxon>
        <taxon>Ixodidae</taxon>
        <taxon>Rhipicephalinae</taxon>
        <taxon>Rhipicephalus</taxon>
        <taxon>Boophilus</taxon>
    </lineage>
</organism>
<dbReference type="Pfam" id="PF10495">
    <property type="entry name" value="PACT_coil_coil"/>
    <property type="match status" value="1"/>
</dbReference>
<dbReference type="InterPro" id="IPR019528">
    <property type="entry name" value="PACT_domain"/>
</dbReference>
<keyword evidence="3" id="KW-0597">Phosphoprotein</keyword>
<sequence length="506" mass="55895">MMSTILVCLEPTPSHGLTNGSPCCVEACVRFILSHRLIWRVHHSVSTIIQSDNAYQNVEEPLRSENLHVKAQKKGSSLEVEKLHAQNMLNAVNAERAHFNQLQATLELERRRGARTHEQDLQLIQELRAVPSPLSSTLARQAQLSDIEKMRGGAPSSTTRLDNSLLGEADNSGSHSGGHYLCAREKLSLSQSLLKAEEEISRLRQLTLSQDLLLGQTTADGNPSPAICRLLHKLYWKYRKADSWRKGLVYQKQYLLGLLQGFQATEDVALRMLSTTRRRPPPSPPPLHHIDGIGTSSDDDGRPRQQGFRLHLADSSGGRHFQHLLTYQSRGRQDSVDEAPLPSGSSSHSSADGSSGIASSPPMPARFRFRSAVQAVIALHRMQHLVHKWRLAACVPPAPVLLHKVELAVRTVPHVIAVVTGLTQHKPSIGSNSTEPQVATVTITQNPIAAFPEPTCQYARIRGEAGQFTQAVRLERRPALLTHRRWVGGADCRAEQCALEFGAETR</sequence>
<reference evidence="8" key="1">
    <citation type="journal article" date="2020" name="Cell">
        <title>Large-Scale Comparative Analyses of Tick Genomes Elucidate Their Genetic Diversity and Vector Capacities.</title>
        <authorList>
            <consortium name="Tick Genome and Microbiome Consortium (TIGMIC)"/>
            <person name="Jia N."/>
            <person name="Wang J."/>
            <person name="Shi W."/>
            <person name="Du L."/>
            <person name="Sun Y."/>
            <person name="Zhan W."/>
            <person name="Jiang J.F."/>
            <person name="Wang Q."/>
            <person name="Zhang B."/>
            <person name="Ji P."/>
            <person name="Bell-Sakyi L."/>
            <person name="Cui X.M."/>
            <person name="Yuan T.T."/>
            <person name="Jiang B.G."/>
            <person name="Yang W.F."/>
            <person name="Lam T.T."/>
            <person name="Chang Q.C."/>
            <person name="Ding S.J."/>
            <person name="Wang X.J."/>
            <person name="Zhu J.G."/>
            <person name="Ruan X.D."/>
            <person name="Zhao L."/>
            <person name="Wei J.T."/>
            <person name="Ye R.Z."/>
            <person name="Que T.C."/>
            <person name="Du C.H."/>
            <person name="Zhou Y.H."/>
            <person name="Cheng J.X."/>
            <person name="Dai P.F."/>
            <person name="Guo W.B."/>
            <person name="Han X.H."/>
            <person name="Huang E.J."/>
            <person name="Li L.F."/>
            <person name="Wei W."/>
            <person name="Gao Y.C."/>
            <person name="Liu J.Z."/>
            <person name="Shao H.Z."/>
            <person name="Wang X."/>
            <person name="Wang C.C."/>
            <person name="Yang T.C."/>
            <person name="Huo Q.B."/>
            <person name="Li W."/>
            <person name="Chen H.Y."/>
            <person name="Chen S.E."/>
            <person name="Zhou L.G."/>
            <person name="Ni X.B."/>
            <person name="Tian J.H."/>
            <person name="Sheng Y."/>
            <person name="Liu T."/>
            <person name="Pan Y.S."/>
            <person name="Xia L.Y."/>
            <person name="Li J."/>
            <person name="Zhao F."/>
            <person name="Cao W.C."/>
        </authorList>
    </citation>
    <scope>NUCLEOTIDE SEQUENCE</scope>
    <source>
        <strain evidence="8">Rmic-2018</strain>
    </source>
</reference>
<gene>
    <name evidence="8" type="ORF">HPB51_017990</name>
</gene>
<evidence type="ECO:0000256" key="2">
    <source>
        <dbReference type="ARBA" id="ARBA00022490"/>
    </source>
</evidence>
<feature type="region of interest" description="Disordered" evidence="6">
    <location>
        <begin position="331"/>
        <end position="362"/>
    </location>
</feature>
<dbReference type="GO" id="GO:0005813">
    <property type="term" value="C:centrosome"/>
    <property type="evidence" value="ECO:0007669"/>
    <property type="project" value="UniProtKB-SubCell"/>
</dbReference>
<keyword evidence="2" id="KW-0963">Cytoplasm</keyword>
<name>A0A9J6D5L4_RHIMP</name>
<keyword evidence="5" id="KW-0206">Cytoskeleton</keyword>
<comment type="subcellular location">
    <subcellularLocation>
        <location evidence="1">Cytoplasm</location>
        <location evidence="1">Cytoskeleton</location>
        <location evidence="1">Microtubule organizing center</location>
        <location evidence="1">Centrosome</location>
    </subcellularLocation>
</comment>
<feature type="domain" description="Pericentrin/AKAP-450 centrosomal targeting" evidence="7">
    <location>
        <begin position="237"/>
        <end position="285"/>
    </location>
</feature>
<evidence type="ECO:0000313" key="9">
    <source>
        <dbReference type="Proteomes" id="UP000821866"/>
    </source>
</evidence>
<proteinExistence type="predicted"/>
<keyword evidence="9" id="KW-1185">Reference proteome</keyword>
<reference evidence="8" key="2">
    <citation type="submission" date="2021-09" db="EMBL/GenBank/DDBJ databases">
        <authorList>
            <person name="Jia N."/>
            <person name="Wang J."/>
            <person name="Shi W."/>
            <person name="Du L."/>
            <person name="Sun Y."/>
            <person name="Zhan W."/>
            <person name="Jiang J."/>
            <person name="Wang Q."/>
            <person name="Zhang B."/>
            <person name="Ji P."/>
            <person name="Sakyi L.B."/>
            <person name="Cui X."/>
            <person name="Yuan T."/>
            <person name="Jiang B."/>
            <person name="Yang W."/>
            <person name="Lam T.T.-Y."/>
            <person name="Chang Q."/>
            <person name="Ding S."/>
            <person name="Wang X."/>
            <person name="Zhu J."/>
            <person name="Ruan X."/>
            <person name="Zhao L."/>
            <person name="Wei J."/>
            <person name="Que T."/>
            <person name="Du C."/>
            <person name="Cheng J."/>
            <person name="Dai P."/>
            <person name="Han X."/>
            <person name="Huang E."/>
            <person name="Gao Y."/>
            <person name="Liu J."/>
            <person name="Shao H."/>
            <person name="Ye R."/>
            <person name="Li L."/>
            <person name="Wei W."/>
            <person name="Wang X."/>
            <person name="Wang C."/>
            <person name="Huo Q."/>
            <person name="Li W."/>
            <person name="Guo W."/>
            <person name="Chen H."/>
            <person name="Chen S."/>
            <person name="Zhou L."/>
            <person name="Zhou L."/>
            <person name="Ni X."/>
            <person name="Tian J."/>
            <person name="Zhou Y."/>
            <person name="Sheng Y."/>
            <person name="Liu T."/>
            <person name="Pan Y."/>
            <person name="Xia L."/>
            <person name="Li J."/>
            <person name="Zhao F."/>
            <person name="Cao W."/>
        </authorList>
    </citation>
    <scope>NUCLEOTIDE SEQUENCE</scope>
    <source>
        <strain evidence="8">Rmic-2018</strain>
        <tissue evidence="8">Larvae</tissue>
    </source>
</reference>
<dbReference type="GO" id="GO:0060090">
    <property type="term" value="F:molecular adaptor activity"/>
    <property type="evidence" value="ECO:0007669"/>
    <property type="project" value="InterPro"/>
</dbReference>
<protein>
    <recommendedName>
        <fullName evidence="7">Pericentrin/AKAP-450 centrosomal targeting domain-containing protein</fullName>
    </recommendedName>
</protein>
<keyword evidence="4" id="KW-0175">Coiled coil</keyword>